<proteinExistence type="evidence at transcript level"/>
<protein>
    <submittedName>
        <fullName evidence="2">Uncharacterized protein</fullName>
    </submittedName>
</protein>
<feature type="transmembrane region" description="Helical" evidence="1">
    <location>
        <begin position="42"/>
        <end position="70"/>
    </location>
</feature>
<evidence type="ECO:0000313" key="2">
    <source>
        <dbReference type="EMBL" id="JAC27372.1"/>
    </source>
</evidence>
<accession>A0A023G0Q1</accession>
<name>A0A023G0Q1_AMBTT</name>
<sequence>MLLLSTLASVGSIVTCCANELYTSIEILLLMFLSQRKHVANFFLLSVLSGAHIPTGETAWCIFIVGFWLVPDS</sequence>
<feature type="non-terminal residue" evidence="2">
    <location>
        <position position="73"/>
    </location>
</feature>
<keyword evidence="1" id="KW-1133">Transmembrane helix</keyword>
<keyword evidence="1" id="KW-0812">Transmembrane</keyword>
<dbReference type="EMBL" id="GBBM01008046">
    <property type="protein sequence ID" value="JAC27372.1"/>
    <property type="molecule type" value="mRNA"/>
</dbReference>
<keyword evidence="1" id="KW-0472">Membrane</keyword>
<evidence type="ECO:0000256" key="1">
    <source>
        <dbReference type="SAM" id="Phobius"/>
    </source>
</evidence>
<reference evidence="2" key="1">
    <citation type="submission" date="2014-03" db="EMBL/GenBank/DDBJ databases">
        <title>The sialotranscriptome of Amblyomma triste, Amblyomma parvum and Amblyomma cajennense ticks, uncovered by 454-based RNA-seq.</title>
        <authorList>
            <person name="Garcia G.R."/>
            <person name="Gardinassi L.G."/>
            <person name="Ribeiro J.M."/>
            <person name="Anatriello E."/>
            <person name="Ferreira B.R."/>
            <person name="Moreira H.N."/>
            <person name="Mafra C."/>
            <person name="Olegario M.M."/>
            <person name="Szabo P.J."/>
            <person name="Miranda-Santos I.K."/>
            <person name="Maruyama S.R."/>
        </authorList>
    </citation>
    <scope>NUCLEOTIDE SEQUENCE</scope>
    <source>
        <strain evidence="2">Mato Grasso do Sul</strain>
        <tissue evidence="2">Salivary glands</tissue>
    </source>
</reference>
<dbReference type="AlphaFoldDB" id="A0A023G0Q1"/>
<organism evidence="2">
    <name type="scientific">Amblyomma triste</name>
    <name type="common">Neotropical tick</name>
    <dbReference type="NCBI Taxonomy" id="251400"/>
    <lineage>
        <taxon>Eukaryota</taxon>
        <taxon>Metazoa</taxon>
        <taxon>Ecdysozoa</taxon>
        <taxon>Arthropoda</taxon>
        <taxon>Chelicerata</taxon>
        <taxon>Arachnida</taxon>
        <taxon>Acari</taxon>
        <taxon>Parasitiformes</taxon>
        <taxon>Ixodida</taxon>
        <taxon>Ixodoidea</taxon>
        <taxon>Ixodidae</taxon>
        <taxon>Amblyomminae</taxon>
        <taxon>Amblyomma</taxon>
    </lineage>
</organism>